<reference evidence="1" key="1">
    <citation type="submission" date="2021-02" db="EMBL/GenBank/DDBJ databases">
        <authorList>
            <person name="Dougan E. K."/>
            <person name="Rhodes N."/>
            <person name="Thang M."/>
            <person name="Chan C."/>
        </authorList>
    </citation>
    <scope>NUCLEOTIDE SEQUENCE</scope>
</reference>
<evidence type="ECO:0000313" key="2">
    <source>
        <dbReference type="Proteomes" id="UP000601435"/>
    </source>
</evidence>
<name>A0A812ZIE9_9DINO</name>
<proteinExistence type="predicted"/>
<feature type="non-terminal residue" evidence="1">
    <location>
        <position position="236"/>
    </location>
</feature>
<comment type="caution">
    <text evidence="1">The sequence shown here is derived from an EMBL/GenBank/DDBJ whole genome shotgun (WGS) entry which is preliminary data.</text>
</comment>
<accession>A0A812ZIE9</accession>
<gene>
    <name evidence="1" type="ORF">SNEC2469_LOCUS24638</name>
</gene>
<dbReference type="OrthoDB" id="421909at2759"/>
<dbReference type="AlphaFoldDB" id="A0A812ZIE9"/>
<evidence type="ECO:0000313" key="1">
    <source>
        <dbReference type="EMBL" id="CAE7826194.1"/>
    </source>
</evidence>
<dbReference type="EMBL" id="CAJNJA010047740">
    <property type="protein sequence ID" value="CAE7826194.1"/>
    <property type="molecule type" value="Genomic_DNA"/>
</dbReference>
<sequence length="236" mass="26089">DMDGDDNCITTQLELVEFLRFTKPWEDKPNWEDIGRQALHGREGVKPGFCAVPVGPGHATARPRHCLECELPGRSGCDGQSDGPFDASLGPQSSWACKLCFSVTDCPKRGLLGSRQGASVLHGAVYLWRCGFKGKAEESMNSFPQDKHVLVAGSACDMGPPGVFGKAWFPQDKIALGAECILRHKRRVDHCVLTELSHVLVHKSGMSSEDWSQRKLLTVRRKVNEVPYFVIRCLAR</sequence>
<protein>
    <submittedName>
        <fullName evidence="1">Uncharacterized protein</fullName>
    </submittedName>
</protein>
<organism evidence="1 2">
    <name type="scientific">Symbiodinium necroappetens</name>
    <dbReference type="NCBI Taxonomy" id="1628268"/>
    <lineage>
        <taxon>Eukaryota</taxon>
        <taxon>Sar</taxon>
        <taxon>Alveolata</taxon>
        <taxon>Dinophyceae</taxon>
        <taxon>Suessiales</taxon>
        <taxon>Symbiodiniaceae</taxon>
        <taxon>Symbiodinium</taxon>
    </lineage>
</organism>
<keyword evidence="2" id="KW-1185">Reference proteome</keyword>
<dbReference type="Proteomes" id="UP000601435">
    <property type="component" value="Unassembled WGS sequence"/>
</dbReference>